<keyword evidence="2" id="KW-1185">Reference proteome</keyword>
<gene>
    <name evidence="1" type="ORF">HK107_02385</name>
</gene>
<name>A0A7Y3W4D8_9PROT</name>
<dbReference type="RefSeq" id="WP_173196440.1">
    <property type="nucleotide sequence ID" value="NZ_JABFCX010000002.1"/>
</dbReference>
<organism evidence="1 2">
    <name type="scientific">Parvularcula mediterranea</name>
    <dbReference type="NCBI Taxonomy" id="2732508"/>
    <lineage>
        <taxon>Bacteria</taxon>
        <taxon>Pseudomonadati</taxon>
        <taxon>Pseudomonadota</taxon>
        <taxon>Alphaproteobacteria</taxon>
        <taxon>Parvularculales</taxon>
        <taxon>Parvularculaceae</taxon>
        <taxon>Parvularcula</taxon>
    </lineage>
</organism>
<accession>A0A7Y3W4D8</accession>
<evidence type="ECO:0000313" key="1">
    <source>
        <dbReference type="EMBL" id="NNU15172.1"/>
    </source>
</evidence>
<dbReference type="InterPro" id="IPR021440">
    <property type="entry name" value="DUF3089"/>
</dbReference>
<dbReference type="Proteomes" id="UP000536835">
    <property type="component" value="Unassembled WGS sequence"/>
</dbReference>
<proteinExistence type="predicted"/>
<dbReference type="EMBL" id="JABFCX010000002">
    <property type="protein sequence ID" value="NNU15172.1"/>
    <property type="molecule type" value="Genomic_DNA"/>
</dbReference>
<comment type="caution">
    <text evidence="1">The sequence shown here is derived from an EMBL/GenBank/DDBJ whole genome shotgun (WGS) entry which is preliminary data.</text>
</comment>
<dbReference type="SUPFAM" id="SSF53474">
    <property type="entry name" value="alpha/beta-Hydrolases"/>
    <property type="match status" value="1"/>
</dbReference>
<dbReference type="Pfam" id="PF11288">
    <property type="entry name" value="DUF3089"/>
    <property type="match status" value="1"/>
</dbReference>
<dbReference type="AlphaFoldDB" id="A0A7Y3W4D8"/>
<evidence type="ECO:0000313" key="2">
    <source>
        <dbReference type="Proteomes" id="UP000536835"/>
    </source>
</evidence>
<sequence length="367" mass="40287">MTSLRIILLALMASLLGVGVLAFVFQDEVTLAVINPDRSYEAYTPPPAPDPSDDLAWFARRAGEGQAAIFIIHSNVYRGDGNWNAPFDRVTQSDFLAHVQIPAEAWPFLGRGAIWVPRYRQPTLFARFTQKQPGEGARETAYGDIAAAFRQFVAEAGPEKPLVVAGYGDGALFAGRLWLEAIEPNALLRDRTAAVYAMGMPLPARPFEDAVCGRRDEPRCVVSFAPVDTRFESYQERLRTRTLTLDGRGGLQSAQGVGKLCAPPPMAPTVTAFDGNTGKTVDFTHGASCADGLFVHQTPEDELIRQKRHFGQKWYPNGVNLFAGPLQKDVDQRIIGLLRARAKVTNTVPPLPDAEEIIESEINTIPR</sequence>
<reference evidence="1 2" key="1">
    <citation type="submission" date="2020-05" db="EMBL/GenBank/DDBJ databases">
        <title>Parvularcula mediterraneae sp. nov., isolated from polypropylene straw from shallow seawater of the seashore of Laganas in Zakynthos island, Greece.</title>
        <authorList>
            <person name="Szabo I."/>
            <person name="Al-Omari J."/>
            <person name="Rado J."/>
            <person name="Szerdahelyi G.S."/>
        </authorList>
    </citation>
    <scope>NUCLEOTIDE SEQUENCE [LARGE SCALE GENOMIC DNA]</scope>
    <source>
        <strain evidence="1 2">ZS-1/3</strain>
    </source>
</reference>
<protein>
    <submittedName>
        <fullName evidence="1">DUF3089 domain-containing protein</fullName>
    </submittedName>
</protein>
<dbReference type="InterPro" id="IPR029058">
    <property type="entry name" value="AB_hydrolase_fold"/>
</dbReference>